<dbReference type="InterPro" id="IPR008030">
    <property type="entry name" value="NmrA-like"/>
</dbReference>
<dbReference type="Gene3D" id="3.40.50.720">
    <property type="entry name" value="NAD(P)-binding Rossmann-like Domain"/>
    <property type="match status" value="1"/>
</dbReference>
<accession>A0A067N3K5</accession>
<dbReference type="OrthoDB" id="9974981at2759"/>
<dbReference type="STRING" id="1137138.A0A067N3K5"/>
<dbReference type="PANTHER" id="PTHR47706">
    <property type="entry name" value="NMRA-LIKE FAMILY PROTEIN"/>
    <property type="match status" value="1"/>
</dbReference>
<dbReference type="AlphaFoldDB" id="A0A067N3K5"/>
<dbReference type="Gene3D" id="3.90.25.10">
    <property type="entry name" value="UDP-galactose 4-epimerase, domain 1"/>
    <property type="match status" value="1"/>
</dbReference>
<evidence type="ECO:0000259" key="3">
    <source>
        <dbReference type="Pfam" id="PF05368"/>
    </source>
</evidence>
<dbReference type="GO" id="GO:0016491">
    <property type="term" value="F:oxidoreductase activity"/>
    <property type="evidence" value="ECO:0007669"/>
    <property type="project" value="UniProtKB-KW"/>
</dbReference>
<reference evidence="5" key="1">
    <citation type="journal article" date="2014" name="Proc. Natl. Acad. Sci. U.S.A.">
        <title>Extensive sampling of basidiomycete genomes demonstrates inadequacy of the white-rot/brown-rot paradigm for wood decay fungi.</title>
        <authorList>
            <person name="Riley R."/>
            <person name="Salamov A.A."/>
            <person name="Brown D.W."/>
            <person name="Nagy L.G."/>
            <person name="Floudas D."/>
            <person name="Held B.W."/>
            <person name="Levasseur A."/>
            <person name="Lombard V."/>
            <person name="Morin E."/>
            <person name="Otillar R."/>
            <person name="Lindquist E.A."/>
            <person name="Sun H."/>
            <person name="LaButti K.M."/>
            <person name="Schmutz J."/>
            <person name="Jabbour D."/>
            <person name="Luo H."/>
            <person name="Baker S.E."/>
            <person name="Pisabarro A.G."/>
            <person name="Walton J.D."/>
            <person name="Blanchette R.A."/>
            <person name="Henrissat B."/>
            <person name="Martin F."/>
            <person name="Cullen D."/>
            <person name="Hibbett D.S."/>
            <person name="Grigoriev I.V."/>
        </authorList>
    </citation>
    <scope>NUCLEOTIDE SEQUENCE [LARGE SCALE GENOMIC DNA]</scope>
    <source>
        <strain evidence="5">PC15</strain>
    </source>
</reference>
<dbReference type="InterPro" id="IPR036291">
    <property type="entry name" value="NAD(P)-bd_dom_sf"/>
</dbReference>
<evidence type="ECO:0000256" key="1">
    <source>
        <dbReference type="ARBA" id="ARBA00022857"/>
    </source>
</evidence>
<name>A0A067N3K5_PLEO1</name>
<dbReference type="SUPFAM" id="SSF51735">
    <property type="entry name" value="NAD(P)-binding Rossmann-fold domains"/>
    <property type="match status" value="1"/>
</dbReference>
<dbReference type="PANTHER" id="PTHR47706:SF9">
    <property type="entry name" value="NMRA-LIKE DOMAIN-CONTAINING PROTEIN-RELATED"/>
    <property type="match status" value="1"/>
</dbReference>
<dbReference type="EMBL" id="KL198014">
    <property type="protein sequence ID" value="KDQ22608.1"/>
    <property type="molecule type" value="Genomic_DNA"/>
</dbReference>
<keyword evidence="1" id="KW-0521">NADP</keyword>
<evidence type="ECO:0000313" key="4">
    <source>
        <dbReference type="EMBL" id="KDQ22608.1"/>
    </source>
</evidence>
<evidence type="ECO:0000313" key="5">
    <source>
        <dbReference type="Proteomes" id="UP000027073"/>
    </source>
</evidence>
<keyword evidence="2" id="KW-0560">Oxidoreductase</keyword>
<dbReference type="HOGENOM" id="CLU_044876_6_0_1"/>
<proteinExistence type="predicted"/>
<dbReference type="InterPro" id="IPR051609">
    <property type="entry name" value="NmrA/Isoflavone_reductase-like"/>
</dbReference>
<dbReference type="Pfam" id="PF05368">
    <property type="entry name" value="NmrA"/>
    <property type="match status" value="1"/>
</dbReference>
<dbReference type="VEuPathDB" id="FungiDB:PLEOSDRAFT_174947"/>
<gene>
    <name evidence="4" type="ORF">PLEOSDRAFT_174947</name>
</gene>
<protein>
    <recommendedName>
        <fullName evidence="3">NmrA-like domain-containing protein</fullName>
    </recommendedName>
</protein>
<dbReference type="Proteomes" id="UP000027073">
    <property type="component" value="Unassembled WGS sequence"/>
</dbReference>
<organism evidence="4 5">
    <name type="scientific">Pleurotus ostreatus (strain PC15)</name>
    <name type="common">Oyster mushroom</name>
    <dbReference type="NCBI Taxonomy" id="1137138"/>
    <lineage>
        <taxon>Eukaryota</taxon>
        <taxon>Fungi</taxon>
        <taxon>Dikarya</taxon>
        <taxon>Basidiomycota</taxon>
        <taxon>Agaricomycotina</taxon>
        <taxon>Agaricomycetes</taxon>
        <taxon>Agaricomycetidae</taxon>
        <taxon>Agaricales</taxon>
        <taxon>Pleurotineae</taxon>
        <taxon>Pleurotaceae</taxon>
        <taxon>Pleurotus</taxon>
    </lineage>
</organism>
<sequence>MSKPLVLVVGATGYTGRAIANAILEEGKFRLAILVREQSINKPVVKELVAAGAELRVGDTSDPPEKLEEHLAGVETLICTVLVWVADQKPLFVAAKKVGVSRVVPSDFGPVAPKGAMWMNDIKIGIHEYIKEIGLPYTFIYVGWWLTFMWPTPHSEKNTLATPKFYAGSKDQKLIYSTFPSIGKLVARIIADPRTINQTVVAHDGEITLGETWAIGEKVTGEDFSDYYKASEADLDAASKQSINWMKKSTADYYRSLYIRGDNTIEKAEAAGALIARKLYPDVPYPDVLEEAKTRYATSFVPEYGVPLEELLDVYKPE</sequence>
<dbReference type="InParanoid" id="A0A067N3K5"/>
<feature type="domain" description="NmrA-like" evidence="3">
    <location>
        <begin position="3"/>
        <end position="284"/>
    </location>
</feature>
<evidence type="ECO:0000256" key="2">
    <source>
        <dbReference type="ARBA" id="ARBA00023002"/>
    </source>
</evidence>